<dbReference type="Gene3D" id="3.40.50.720">
    <property type="entry name" value="NAD(P)-binding Rossmann-like Domain"/>
    <property type="match status" value="2"/>
</dbReference>
<organism evidence="7 8">
    <name type="scientific">Rotaria sordida</name>
    <dbReference type="NCBI Taxonomy" id="392033"/>
    <lineage>
        <taxon>Eukaryota</taxon>
        <taxon>Metazoa</taxon>
        <taxon>Spiralia</taxon>
        <taxon>Gnathifera</taxon>
        <taxon>Rotifera</taxon>
        <taxon>Eurotatoria</taxon>
        <taxon>Bdelloidea</taxon>
        <taxon>Philodinida</taxon>
        <taxon>Philodinidae</taxon>
        <taxon>Rotaria</taxon>
    </lineage>
</organism>
<proteinExistence type="inferred from homology"/>
<evidence type="ECO:0000256" key="1">
    <source>
        <dbReference type="ARBA" id="ARBA00005194"/>
    </source>
</evidence>
<comment type="caution">
    <text evidence="7">The sequence shown here is derived from an EMBL/GenBank/DDBJ whole genome shotgun (WGS) entry which is preliminary data.</text>
</comment>
<dbReference type="AlphaFoldDB" id="A0A814VYY0"/>
<dbReference type="InterPro" id="IPR020904">
    <property type="entry name" value="Sc_DH/Rdtase_CS"/>
</dbReference>
<dbReference type="FunFam" id="3.40.50.720:FF:000084">
    <property type="entry name" value="Short-chain dehydrogenase reductase"/>
    <property type="match status" value="1"/>
</dbReference>
<evidence type="ECO:0000256" key="6">
    <source>
        <dbReference type="RuleBase" id="RU000363"/>
    </source>
</evidence>
<evidence type="ECO:0000256" key="3">
    <source>
        <dbReference type="ARBA" id="ARBA00023002"/>
    </source>
</evidence>
<name>A0A814VYY0_9BILA</name>
<gene>
    <name evidence="7" type="ORF">SEV965_LOCUS20824</name>
</gene>
<dbReference type="PRINTS" id="PR00081">
    <property type="entry name" value="GDHRDH"/>
</dbReference>
<dbReference type="InterPro" id="IPR002347">
    <property type="entry name" value="SDR_fam"/>
</dbReference>
<dbReference type="Proteomes" id="UP000663889">
    <property type="component" value="Unassembled WGS sequence"/>
</dbReference>
<protein>
    <recommendedName>
        <fullName evidence="5">3-ketoacyl-[acyl-carrier-protein] reductase beta subunit</fullName>
    </recommendedName>
    <alternativeName>
        <fullName evidence="4">Quinone reductase CBR4</fullName>
    </alternativeName>
</protein>
<evidence type="ECO:0000256" key="2">
    <source>
        <dbReference type="ARBA" id="ARBA00006484"/>
    </source>
</evidence>
<dbReference type="PRINTS" id="PR00080">
    <property type="entry name" value="SDRFAMILY"/>
</dbReference>
<evidence type="ECO:0000313" key="8">
    <source>
        <dbReference type="Proteomes" id="UP000663889"/>
    </source>
</evidence>
<reference evidence="7" key="1">
    <citation type="submission" date="2021-02" db="EMBL/GenBank/DDBJ databases">
        <authorList>
            <person name="Nowell W R."/>
        </authorList>
    </citation>
    <scope>NUCLEOTIDE SEQUENCE</scope>
</reference>
<dbReference type="SUPFAM" id="SSF51735">
    <property type="entry name" value="NAD(P)-binding Rossmann-fold domains"/>
    <property type="match status" value="1"/>
</dbReference>
<dbReference type="PANTHER" id="PTHR42760:SF133">
    <property type="entry name" value="3-OXOACYL-[ACYL-CARRIER-PROTEIN] REDUCTASE"/>
    <property type="match status" value="1"/>
</dbReference>
<comment type="similarity">
    <text evidence="2 6">Belongs to the short-chain dehydrogenases/reductases (SDR) family.</text>
</comment>
<dbReference type="EMBL" id="CAJNOU010001378">
    <property type="protein sequence ID" value="CAF1195169.1"/>
    <property type="molecule type" value="Genomic_DNA"/>
</dbReference>
<dbReference type="Pfam" id="PF00106">
    <property type="entry name" value="adh_short"/>
    <property type="match status" value="1"/>
</dbReference>
<dbReference type="GO" id="GO:0016616">
    <property type="term" value="F:oxidoreductase activity, acting on the CH-OH group of donors, NAD or NADP as acceptor"/>
    <property type="evidence" value="ECO:0007669"/>
    <property type="project" value="TreeGrafter"/>
</dbReference>
<comment type="pathway">
    <text evidence="1">Lipid metabolism; fatty acid biosynthesis.</text>
</comment>
<dbReference type="PROSITE" id="PS00061">
    <property type="entry name" value="ADH_SHORT"/>
    <property type="match status" value="1"/>
</dbReference>
<evidence type="ECO:0000256" key="5">
    <source>
        <dbReference type="ARBA" id="ARBA00041707"/>
    </source>
</evidence>
<evidence type="ECO:0000256" key="4">
    <source>
        <dbReference type="ARBA" id="ARBA00041580"/>
    </source>
</evidence>
<keyword evidence="3" id="KW-0560">Oxidoreductase</keyword>
<accession>A0A814VYY0</accession>
<dbReference type="InterPro" id="IPR036291">
    <property type="entry name" value="NAD(P)-bd_dom_sf"/>
</dbReference>
<dbReference type="PANTHER" id="PTHR42760">
    <property type="entry name" value="SHORT-CHAIN DEHYDROGENASES/REDUCTASES FAMILY MEMBER"/>
    <property type="match status" value="1"/>
</dbReference>
<sequence>MTTVKLSESWSQVLRDKVVFITGGGGGIGSAIAHTCTLHGAQVVVSDINKAAADRVVADIVGSQNEGSDRIISLELDTVDEQAIEQAVKKVVDKWGTIHVLVNAAADFTLGLIENVSADAWSHIFNVNVRGYALMIKHIVSLLKEQRSGSIIQFGSISGLIAQAGFVPYNTTKAAVIQMTRNLALDLGSYNIRCNSISPGCIALDLGSYNIRCNSISPGCIETPPIIQLAASRNLTMKQFVQTRADTQCIKRIGTPQEIANMVVFLASDLCPFITGANLTVDGGYTTI</sequence>
<evidence type="ECO:0000313" key="7">
    <source>
        <dbReference type="EMBL" id="CAF1195169.1"/>
    </source>
</evidence>
<dbReference type="CDD" id="cd05233">
    <property type="entry name" value="SDR_c"/>
    <property type="match status" value="1"/>
</dbReference>